<sequence length="539" mass="57688">MLADDYRTITVDSGATRVIRVNSDETLENLLVDISADGADARIVAQGNNWTIRNVGFHGVASQSSLSNCIAASGTGTIERCYFGDGIPLDASWSKGCIGVSHTHSGEINVHDTYISGWEDNAVYAAGAARDTDGGGGTINFYNCYFRDNNISHLRVATDGTVIEDCVFHNDSEVRQGGSSAINSRGIYTGYGDPSQTVTVRNCDVDIGSHNTNGAGSAFVSGTHDIQGPLTTIRVQDSEVRGETHGEYVEYDNVGSDPTIRVPEGVPTDAETAATGRPEDTTEEEEPAENLPEMEPHLLTFISTDDDDRMEYQFMADGPVEALTESPYMSPSGNDIRATSNFQIDQEDDDYVIQGHTGNGYGDAFEVYGSVTEATVDSDEMIIELDGDRINEAELVKRTGDQNVSESEDDDERESTTERSADTDDGNENITSDSGDDTEQRSSTSTGANEGDLPNDLIIDGSDNGTVSQYEVSVSGEIVPDEELSSVVNQGLAWDTLPSTISDGTVVGVVGHGKDGYRYSGNIISVEIRGDAGLDIERS</sequence>
<protein>
    <recommendedName>
        <fullName evidence="4">Right handed beta helix domain-containing protein</fullName>
    </recommendedName>
</protein>
<evidence type="ECO:0008006" key="4">
    <source>
        <dbReference type="Google" id="ProtNLM"/>
    </source>
</evidence>
<organism evidence="2 3">
    <name type="scientific">Natranaeroarchaeum aerophilus</name>
    <dbReference type="NCBI Taxonomy" id="2917711"/>
    <lineage>
        <taxon>Archaea</taxon>
        <taxon>Methanobacteriati</taxon>
        <taxon>Methanobacteriota</taxon>
        <taxon>Stenosarchaea group</taxon>
        <taxon>Halobacteria</taxon>
        <taxon>Halobacteriales</taxon>
        <taxon>Natronoarchaeaceae</taxon>
        <taxon>Natranaeroarchaeum</taxon>
    </lineage>
</organism>
<accession>A0AAE3K599</accession>
<gene>
    <name evidence="2" type="ORF">AArcSt11_09090</name>
</gene>
<proteinExistence type="predicted"/>
<comment type="caution">
    <text evidence="2">The sequence shown here is derived from an EMBL/GenBank/DDBJ whole genome shotgun (WGS) entry which is preliminary data.</text>
</comment>
<evidence type="ECO:0000256" key="1">
    <source>
        <dbReference type="SAM" id="MobiDB-lite"/>
    </source>
</evidence>
<dbReference type="InterPro" id="IPR011050">
    <property type="entry name" value="Pectin_lyase_fold/virulence"/>
</dbReference>
<dbReference type="Proteomes" id="UP001202674">
    <property type="component" value="Unassembled WGS sequence"/>
</dbReference>
<evidence type="ECO:0000313" key="2">
    <source>
        <dbReference type="EMBL" id="MCL9813806.1"/>
    </source>
</evidence>
<name>A0AAE3K599_9EURY</name>
<evidence type="ECO:0000313" key="3">
    <source>
        <dbReference type="Proteomes" id="UP001202674"/>
    </source>
</evidence>
<dbReference type="RefSeq" id="WP_250596473.1">
    <property type="nucleotide sequence ID" value="NZ_JAKRVY010000004.1"/>
</dbReference>
<feature type="region of interest" description="Disordered" evidence="1">
    <location>
        <begin position="393"/>
        <end position="464"/>
    </location>
</feature>
<keyword evidence="3" id="KW-1185">Reference proteome</keyword>
<feature type="region of interest" description="Disordered" evidence="1">
    <location>
        <begin position="250"/>
        <end position="290"/>
    </location>
</feature>
<dbReference type="EMBL" id="JAKRVY010000004">
    <property type="protein sequence ID" value="MCL9813806.1"/>
    <property type="molecule type" value="Genomic_DNA"/>
</dbReference>
<reference evidence="2 3" key="1">
    <citation type="journal article" date="2022" name="Syst. Appl. Microbiol.">
        <title>Natronocalculus amylovorans gen. nov., sp. nov., and Natranaeroarchaeum aerophilus sp. nov., dominant culturable amylolytic natronoarchaea from hypersaline soda lakes in southwestern Siberia.</title>
        <authorList>
            <person name="Sorokin D.Y."/>
            <person name="Elcheninov A.G."/>
            <person name="Khizhniak T.V."/>
            <person name="Koenen M."/>
            <person name="Bale N.J."/>
            <person name="Damste J.S.S."/>
            <person name="Kublanov I.V."/>
        </authorList>
    </citation>
    <scope>NUCLEOTIDE SEQUENCE [LARGE SCALE GENOMIC DNA]</scope>
    <source>
        <strain evidence="2 3">AArc-St1-1</strain>
    </source>
</reference>
<dbReference type="SUPFAM" id="SSF51126">
    <property type="entry name" value="Pectin lyase-like"/>
    <property type="match status" value="1"/>
</dbReference>
<dbReference type="AlphaFoldDB" id="A0AAE3K599"/>